<keyword evidence="5" id="KW-1185">Reference proteome</keyword>
<dbReference type="PROSITE" id="PS50006">
    <property type="entry name" value="FHA_DOMAIN"/>
    <property type="match status" value="1"/>
</dbReference>
<reference evidence="4 5" key="1">
    <citation type="submission" date="2023-08" db="EMBL/GenBank/DDBJ databases">
        <title>Nocardioides seae sp. nov., a bacterium isolated from a soil.</title>
        <authorList>
            <person name="Wang X."/>
        </authorList>
    </citation>
    <scope>NUCLEOTIDE SEQUENCE [LARGE SCALE GENOMIC DNA]</scope>
    <source>
        <strain evidence="4 5">YZH12</strain>
    </source>
</reference>
<evidence type="ECO:0000313" key="4">
    <source>
        <dbReference type="EMBL" id="MDT9594250.1"/>
    </source>
</evidence>
<accession>A0ABU3PYE1</accession>
<name>A0ABU3PYE1_9ACTN</name>
<feature type="compositionally biased region" description="Acidic residues" evidence="2">
    <location>
        <begin position="245"/>
        <end position="254"/>
    </location>
</feature>
<feature type="compositionally biased region" description="Low complexity" evidence="2">
    <location>
        <begin position="385"/>
        <end position="404"/>
    </location>
</feature>
<sequence>MTEHELDSTAVVARSYRPGSWFAVFGTGASVLLPPSEKRRVAALWALVDDGAAFDEVLDALIATGLRDLPAFVLLSEGDGGEVRIVVRGAASAVFTTADGETEVSGASAGTWVEQTLRDVTRCSVALPDAQTDGQADGRTDGGETDLPIGTGLVRVARVDAPAVAAPVETPVVVAEVGDEPEAEAEVLAPATPAEAPLPPAPAEEPAPVVEPVPAVAPVPAAGFAAAAGLPELPPRPGEKREEPEAGPEPEPEAESASPADEAPADEAYLEGALPPEPVADERVDLPPPPVAFEKAPEPEPQPEPAFEDRPESQPAVADNESTVFAPVLPGAGVPQGGPAAPAAPAAPEESDEVEDDVTLVTGRPAPSEPVEHPDGYGPLASTEPYGSSSSDSGDPSYGSSSAMPPLPPRAPSAPAWPFDTDTSSTAESAGAGSPDDGTMAMPAVEDEQSAPPPPSGGFAPPGWAPTPPAPEQPAPADDEDHDGMTQDSEWNPGSLRPPQGIPGQPPAPSVTVRPVAKLVFSHGETLDVDRAVLIGRAPEARRFTSAEQPRLVTVPSPQQEISSTHLEIRPGSGVDHGTAVATDMGSTNGTVLVQPGLPPEELKPGIAVQLIPGAVIDLGDGLTIQVANP</sequence>
<feature type="domain" description="FHA" evidence="3">
    <location>
        <begin position="533"/>
        <end position="593"/>
    </location>
</feature>
<feature type="compositionally biased region" description="Pro residues" evidence="2">
    <location>
        <begin position="463"/>
        <end position="474"/>
    </location>
</feature>
<feature type="region of interest" description="Disordered" evidence="2">
    <location>
        <begin position="228"/>
        <end position="511"/>
    </location>
</feature>
<evidence type="ECO:0000256" key="2">
    <source>
        <dbReference type="SAM" id="MobiDB-lite"/>
    </source>
</evidence>
<gene>
    <name evidence="4" type="ORF">RDV89_14295</name>
</gene>
<feature type="compositionally biased region" description="Acidic residues" evidence="2">
    <location>
        <begin position="349"/>
        <end position="358"/>
    </location>
</feature>
<dbReference type="InterPro" id="IPR008984">
    <property type="entry name" value="SMAD_FHA_dom_sf"/>
</dbReference>
<feature type="compositionally biased region" description="Pro residues" evidence="2">
    <location>
        <begin position="500"/>
        <end position="509"/>
    </location>
</feature>
<evidence type="ECO:0000256" key="1">
    <source>
        <dbReference type="ARBA" id="ARBA00022553"/>
    </source>
</evidence>
<keyword evidence="1" id="KW-0597">Phosphoprotein</keyword>
<feature type="compositionally biased region" description="Low complexity" evidence="2">
    <location>
        <begin position="326"/>
        <end position="348"/>
    </location>
</feature>
<dbReference type="InterPro" id="IPR000253">
    <property type="entry name" value="FHA_dom"/>
</dbReference>
<dbReference type="Gene3D" id="2.60.200.20">
    <property type="match status" value="1"/>
</dbReference>
<proteinExistence type="predicted"/>
<comment type="caution">
    <text evidence="4">The sequence shown here is derived from an EMBL/GenBank/DDBJ whole genome shotgun (WGS) entry which is preliminary data.</text>
</comment>
<dbReference type="SUPFAM" id="SSF49879">
    <property type="entry name" value="SMAD/FHA domain"/>
    <property type="match status" value="1"/>
</dbReference>
<dbReference type="RefSeq" id="WP_315733806.1">
    <property type="nucleotide sequence ID" value="NZ_JAVYII010000006.1"/>
</dbReference>
<protein>
    <recommendedName>
        <fullName evidence="3">FHA domain-containing protein</fullName>
    </recommendedName>
</protein>
<evidence type="ECO:0000313" key="5">
    <source>
        <dbReference type="Proteomes" id="UP001268542"/>
    </source>
</evidence>
<feature type="compositionally biased region" description="Low complexity" evidence="2">
    <location>
        <begin position="413"/>
        <end position="434"/>
    </location>
</feature>
<organism evidence="4 5">
    <name type="scientific">Nocardioides imazamoxiresistens</name>
    <dbReference type="NCBI Taxonomy" id="3231893"/>
    <lineage>
        <taxon>Bacteria</taxon>
        <taxon>Bacillati</taxon>
        <taxon>Actinomycetota</taxon>
        <taxon>Actinomycetes</taxon>
        <taxon>Propionibacteriales</taxon>
        <taxon>Nocardioidaceae</taxon>
        <taxon>Nocardioides</taxon>
    </lineage>
</organism>
<dbReference type="Proteomes" id="UP001268542">
    <property type="component" value="Unassembled WGS sequence"/>
</dbReference>
<dbReference type="EMBL" id="JAVYII010000006">
    <property type="protein sequence ID" value="MDT9594250.1"/>
    <property type="molecule type" value="Genomic_DNA"/>
</dbReference>
<evidence type="ECO:0000259" key="3">
    <source>
        <dbReference type="PROSITE" id="PS50006"/>
    </source>
</evidence>
<dbReference type="Pfam" id="PF00498">
    <property type="entry name" value="FHA"/>
    <property type="match status" value="1"/>
</dbReference>